<dbReference type="AlphaFoldDB" id="A0A2B7XUT2"/>
<comment type="caution">
    <text evidence="3">The sequence shown here is derived from an EMBL/GenBank/DDBJ whole genome shotgun (WGS) entry which is preliminary data.</text>
</comment>
<evidence type="ECO:0000313" key="4">
    <source>
        <dbReference type="Proteomes" id="UP000223968"/>
    </source>
</evidence>
<keyword evidence="4" id="KW-1185">Reference proteome</keyword>
<dbReference type="EMBL" id="PDNB01000054">
    <property type="protein sequence ID" value="PGH12705.1"/>
    <property type="molecule type" value="Genomic_DNA"/>
</dbReference>
<gene>
    <name evidence="3" type="ORF">AJ79_04065</name>
</gene>
<feature type="compositionally biased region" description="Basic and acidic residues" evidence="1">
    <location>
        <begin position="272"/>
        <end position="295"/>
    </location>
</feature>
<proteinExistence type="predicted"/>
<feature type="compositionally biased region" description="Polar residues" evidence="1">
    <location>
        <begin position="174"/>
        <end position="183"/>
    </location>
</feature>
<accession>A0A2B7XUT2</accession>
<feature type="region of interest" description="Disordered" evidence="1">
    <location>
        <begin position="249"/>
        <end position="320"/>
    </location>
</feature>
<dbReference type="Proteomes" id="UP000223968">
    <property type="component" value="Unassembled WGS sequence"/>
</dbReference>
<evidence type="ECO:0000256" key="2">
    <source>
        <dbReference type="SAM" id="Phobius"/>
    </source>
</evidence>
<reference evidence="3 4" key="1">
    <citation type="submission" date="2017-10" db="EMBL/GenBank/DDBJ databases">
        <title>Comparative genomics in systemic dimorphic fungi from Ajellomycetaceae.</title>
        <authorList>
            <person name="Munoz J.F."/>
            <person name="Mcewen J.G."/>
            <person name="Clay O.K."/>
            <person name="Cuomo C.A."/>
        </authorList>
    </citation>
    <scope>NUCLEOTIDE SEQUENCE [LARGE SCALE GENOMIC DNA]</scope>
    <source>
        <strain evidence="3 4">UAMH5409</strain>
    </source>
</reference>
<keyword evidence="2" id="KW-0812">Transmembrane</keyword>
<sequence>MAMQPLPVAVTTTFTPPASCTTDLYEFTTSHPGITSQYKYFQIGPPRPTSCFPPGGPEPWAALEIPPDAYYSPAICPLGYHSCEVSEATFTSSLTETRAICCPQDFSCQTQTDKNWYRNHKCTRDVKNGSSRMFTGYHSEHGATASAPLRYRNYGVVAYGMSIRWMNTDFASPTMTSGATPPEQTDPAAADSSSSSGLSSGAKAGIGVGVAIGAILLILVAWLGYRVYKNKEEKKQGAAGRRAELPEYQEGVYGAKPRNDSQKPTELYSSERGADKAELASDVKYEMGSDERHDLGSSTGQGRNPKTKQGAESNIRHELE</sequence>
<feature type="transmembrane region" description="Helical" evidence="2">
    <location>
        <begin position="204"/>
        <end position="225"/>
    </location>
</feature>
<protein>
    <submittedName>
        <fullName evidence="3">Uncharacterized protein</fullName>
    </submittedName>
</protein>
<keyword evidence="2" id="KW-0472">Membrane</keyword>
<organism evidence="3 4">
    <name type="scientific">Helicocarpus griseus UAMH5409</name>
    <dbReference type="NCBI Taxonomy" id="1447875"/>
    <lineage>
        <taxon>Eukaryota</taxon>
        <taxon>Fungi</taxon>
        <taxon>Dikarya</taxon>
        <taxon>Ascomycota</taxon>
        <taxon>Pezizomycotina</taxon>
        <taxon>Eurotiomycetes</taxon>
        <taxon>Eurotiomycetidae</taxon>
        <taxon>Onygenales</taxon>
        <taxon>Ajellomycetaceae</taxon>
        <taxon>Helicocarpus</taxon>
    </lineage>
</organism>
<name>A0A2B7XUT2_9EURO</name>
<feature type="region of interest" description="Disordered" evidence="1">
    <location>
        <begin position="174"/>
        <end position="197"/>
    </location>
</feature>
<evidence type="ECO:0000256" key="1">
    <source>
        <dbReference type="SAM" id="MobiDB-lite"/>
    </source>
</evidence>
<keyword evidence="2" id="KW-1133">Transmembrane helix</keyword>
<evidence type="ECO:0000313" key="3">
    <source>
        <dbReference type="EMBL" id="PGH12705.1"/>
    </source>
</evidence>
<dbReference type="OrthoDB" id="4201485at2759"/>
<feature type="compositionally biased region" description="Low complexity" evidence="1">
    <location>
        <begin position="188"/>
        <end position="197"/>
    </location>
</feature>
<dbReference type="STRING" id="1447875.A0A2B7XUT2"/>